<dbReference type="EMBL" id="BAAAHE010000024">
    <property type="protein sequence ID" value="GAA0624660.1"/>
    <property type="molecule type" value="Genomic_DNA"/>
</dbReference>
<keyword evidence="7" id="KW-1185">Reference proteome</keyword>
<evidence type="ECO:0000313" key="7">
    <source>
        <dbReference type="Proteomes" id="UP001500957"/>
    </source>
</evidence>
<organism evidence="6 7">
    <name type="scientific">Sporichthya brevicatena</name>
    <dbReference type="NCBI Taxonomy" id="171442"/>
    <lineage>
        <taxon>Bacteria</taxon>
        <taxon>Bacillati</taxon>
        <taxon>Actinomycetota</taxon>
        <taxon>Actinomycetes</taxon>
        <taxon>Sporichthyales</taxon>
        <taxon>Sporichthyaceae</taxon>
        <taxon>Sporichthya</taxon>
    </lineage>
</organism>
<evidence type="ECO:0000259" key="5">
    <source>
        <dbReference type="Pfam" id="PF01593"/>
    </source>
</evidence>
<reference evidence="6 7" key="1">
    <citation type="journal article" date="2019" name="Int. J. Syst. Evol. Microbiol.">
        <title>The Global Catalogue of Microorganisms (GCM) 10K type strain sequencing project: providing services to taxonomists for standard genome sequencing and annotation.</title>
        <authorList>
            <consortium name="The Broad Institute Genomics Platform"/>
            <consortium name="The Broad Institute Genome Sequencing Center for Infectious Disease"/>
            <person name="Wu L."/>
            <person name="Ma J."/>
        </authorList>
    </citation>
    <scope>NUCLEOTIDE SEQUENCE [LARGE SCALE GENOMIC DNA]</scope>
    <source>
        <strain evidence="6 7">JCM 10671</strain>
    </source>
</reference>
<feature type="domain" description="Amine oxidase" evidence="5">
    <location>
        <begin position="18"/>
        <end position="488"/>
    </location>
</feature>
<dbReference type="SUPFAM" id="SSF51905">
    <property type="entry name" value="FAD/NAD(P)-binding domain"/>
    <property type="match status" value="1"/>
</dbReference>
<evidence type="ECO:0000256" key="3">
    <source>
        <dbReference type="ARBA" id="ARBA00023002"/>
    </source>
</evidence>
<dbReference type="NCBIfam" id="TIGR02734">
    <property type="entry name" value="crtI_fam"/>
    <property type="match status" value="1"/>
</dbReference>
<gene>
    <name evidence="6" type="primary">crtI_2</name>
    <name evidence="6" type="ORF">GCM10009547_29790</name>
</gene>
<dbReference type="RefSeq" id="WP_344606084.1">
    <property type="nucleotide sequence ID" value="NZ_BAAAHE010000024.1"/>
</dbReference>
<protein>
    <submittedName>
        <fullName evidence="6">Phytoene desaturase family protein</fullName>
    </submittedName>
</protein>
<evidence type="ECO:0000256" key="1">
    <source>
        <dbReference type="ARBA" id="ARBA00004829"/>
    </source>
</evidence>
<dbReference type="Gene3D" id="3.50.50.60">
    <property type="entry name" value="FAD/NAD(P)-binding domain"/>
    <property type="match status" value="2"/>
</dbReference>
<keyword evidence="2 4" id="KW-0125">Carotenoid biosynthesis</keyword>
<accession>A0ABN1H0K5</accession>
<evidence type="ECO:0000256" key="4">
    <source>
        <dbReference type="RuleBase" id="RU362075"/>
    </source>
</evidence>
<dbReference type="InterPro" id="IPR002937">
    <property type="entry name" value="Amino_oxidase"/>
</dbReference>
<dbReference type="InterPro" id="IPR036188">
    <property type="entry name" value="FAD/NAD-bd_sf"/>
</dbReference>
<evidence type="ECO:0000256" key="2">
    <source>
        <dbReference type="ARBA" id="ARBA00022746"/>
    </source>
</evidence>
<dbReference type="Pfam" id="PF01593">
    <property type="entry name" value="Amino_oxidase"/>
    <property type="match status" value="1"/>
</dbReference>
<evidence type="ECO:0000313" key="6">
    <source>
        <dbReference type="EMBL" id="GAA0624660.1"/>
    </source>
</evidence>
<keyword evidence="3 4" id="KW-0560">Oxidoreductase</keyword>
<proteinExistence type="inferred from homology"/>
<name>A0ABN1H0K5_9ACTN</name>
<sequence length="501" mass="54028">MRTVSGPTDRVVVVGAGLAGLSAALRLAGAGREVVVLEREDLPGGRAGRLDRDGYRFDTGPTVLTMPGLVADALDCVGEDLDDWLDLLPLTPAYRARFADGSSLDVHTDPDAMAGAITELCGPAESDGYRRMVRWLHRLYRYEMRDFIDRNVDSPLGLLTPNLARLVAAGGFGRLAPRVGRYLRDDRTRRVFTFQAMYAGRSPYDALALYAVISYMDTVAGVYFPRGGMHALPAALAGAATKHGVDIRYGTEVARVERAGGRAVAVHTAAGERIACDALVLTPDLPTAWHTLLGGGPRRLSRLGYSPSCVLLLAGSTATYPDRAHHEITFGTAWRETFREVISDGRTMSDPSFLVTTPSASDPTLAPPDRSSYYVLFPSPNLTGRQDWSVRRDAYVEQMIGTLESRGYPGFGAGIEVRDVTTPADWAARGMAAGTPFAAAHSFSQTGPFRPRNLARGWDNVVFAGSGTVPGVGVPCVLISGRLAAERITGPQREYRSRAWP</sequence>
<dbReference type="Proteomes" id="UP001500957">
    <property type="component" value="Unassembled WGS sequence"/>
</dbReference>
<dbReference type="PANTHER" id="PTHR43734:SF1">
    <property type="entry name" value="PHYTOENE DESATURASE"/>
    <property type="match status" value="1"/>
</dbReference>
<comment type="pathway">
    <text evidence="1 4">Carotenoid biosynthesis.</text>
</comment>
<comment type="caution">
    <text evidence="6">The sequence shown here is derived from an EMBL/GenBank/DDBJ whole genome shotgun (WGS) entry which is preliminary data.</text>
</comment>
<dbReference type="PANTHER" id="PTHR43734">
    <property type="entry name" value="PHYTOENE DESATURASE"/>
    <property type="match status" value="1"/>
</dbReference>
<comment type="similarity">
    <text evidence="4">Belongs to the carotenoid/retinoid oxidoreductase family.</text>
</comment>
<dbReference type="InterPro" id="IPR014105">
    <property type="entry name" value="Carotenoid/retinoid_OxRdtase"/>
</dbReference>